<dbReference type="GO" id="GO:0009036">
    <property type="term" value="F:type II site-specific deoxyribonuclease activity"/>
    <property type="evidence" value="ECO:0007669"/>
    <property type="project" value="InterPro"/>
</dbReference>
<dbReference type="GO" id="GO:0009307">
    <property type="term" value="P:DNA restriction-modification system"/>
    <property type="evidence" value="ECO:0007669"/>
    <property type="project" value="InterPro"/>
</dbReference>
<evidence type="ECO:0000313" key="1">
    <source>
        <dbReference type="EMBL" id="MBB6211686.1"/>
    </source>
</evidence>
<reference evidence="1 2" key="1">
    <citation type="submission" date="2020-08" db="EMBL/GenBank/DDBJ databases">
        <title>Genomic Encyclopedia of Type Strains, Phase IV (KMG-IV): sequencing the most valuable type-strain genomes for metagenomic binning, comparative biology and taxonomic classification.</title>
        <authorList>
            <person name="Goeker M."/>
        </authorList>
    </citation>
    <scope>NUCLEOTIDE SEQUENCE [LARGE SCALE GENOMIC DNA]</scope>
    <source>
        <strain evidence="1 2">DSM 11590</strain>
    </source>
</reference>
<dbReference type="GO" id="GO:0003677">
    <property type="term" value="F:DNA binding"/>
    <property type="evidence" value="ECO:0007669"/>
    <property type="project" value="InterPro"/>
</dbReference>
<proteinExistence type="predicted"/>
<evidence type="ECO:0008006" key="3">
    <source>
        <dbReference type="Google" id="ProtNLM"/>
    </source>
</evidence>
<dbReference type="Pfam" id="PF09571">
    <property type="entry name" value="RE_XcyI"/>
    <property type="match status" value="1"/>
</dbReference>
<evidence type="ECO:0000313" key="2">
    <source>
        <dbReference type="Proteomes" id="UP000544872"/>
    </source>
</evidence>
<gene>
    <name evidence="1" type="ORF">FHS48_003129</name>
</gene>
<dbReference type="InterPro" id="IPR019071">
    <property type="entry name" value="Restrct_endonuc_II_XcyI"/>
</dbReference>
<dbReference type="EMBL" id="JACIIX010000013">
    <property type="protein sequence ID" value="MBB6211686.1"/>
    <property type="molecule type" value="Genomic_DNA"/>
</dbReference>
<protein>
    <recommendedName>
        <fullName evidence="3">XcyI family restriction endonuclease</fullName>
    </recommendedName>
</protein>
<accession>A0A7W9ZHQ8</accession>
<dbReference type="RefSeq" id="WP_184264685.1">
    <property type="nucleotide sequence ID" value="NZ_JACIIX010000013.1"/>
</dbReference>
<dbReference type="Proteomes" id="UP000544872">
    <property type="component" value="Unassembled WGS sequence"/>
</dbReference>
<sequence length="329" mass="36700">MTAASNINFPPPKLQIDFAVALQRLRGVYLQNALLETVRSMDIAKLDKQLAGYVPAADLATLAQYGLRAELLFAVPAILEANPYLLGYYRLLMGYSQKEFYGRDKGFGVAHFKSMEEKGKISKVATAHLSDLCKAFCLTASALLAGVGPLRISRELLDDLTLLTVGPQLRGGANNQRGNEGIEQVFQIIKEIVAHAIDDVHEKVIVVKSAAGRSVRIEFAQDPDIIIREEMEHQHFRNVAAIEVKSGKDGSNIHNRIGEAEKSHRKAKLDGYTEFWTVHNVGRLDTDKARKESPTTNRFYFLDALLCRSGDEYDDFRRRIESLTAIPQV</sequence>
<dbReference type="AlphaFoldDB" id="A0A7W9ZHQ8"/>
<name>A0A7W9ZHQ8_NOVIT</name>
<keyword evidence="2" id="KW-1185">Reference proteome</keyword>
<organism evidence="1 2">
    <name type="scientific">Novispirillum itersonii</name>
    <name type="common">Aquaspirillum itersonii</name>
    <dbReference type="NCBI Taxonomy" id="189"/>
    <lineage>
        <taxon>Bacteria</taxon>
        <taxon>Pseudomonadati</taxon>
        <taxon>Pseudomonadota</taxon>
        <taxon>Alphaproteobacteria</taxon>
        <taxon>Rhodospirillales</taxon>
        <taxon>Novispirillaceae</taxon>
        <taxon>Novispirillum</taxon>
    </lineage>
</organism>
<comment type="caution">
    <text evidence="1">The sequence shown here is derived from an EMBL/GenBank/DDBJ whole genome shotgun (WGS) entry which is preliminary data.</text>
</comment>
<dbReference type="GO" id="GO:0000287">
    <property type="term" value="F:magnesium ion binding"/>
    <property type="evidence" value="ECO:0007669"/>
    <property type="project" value="InterPro"/>
</dbReference>